<organism evidence="2 3">
    <name type="scientific">Leucosporidium creatinivorum</name>
    <dbReference type="NCBI Taxonomy" id="106004"/>
    <lineage>
        <taxon>Eukaryota</taxon>
        <taxon>Fungi</taxon>
        <taxon>Dikarya</taxon>
        <taxon>Basidiomycota</taxon>
        <taxon>Pucciniomycotina</taxon>
        <taxon>Microbotryomycetes</taxon>
        <taxon>Leucosporidiales</taxon>
        <taxon>Leucosporidium</taxon>
    </lineage>
</organism>
<dbReference type="InParanoid" id="A0A1Y2FRM6"/>
<keyword evidence="3" id="KW-1185">Reference proteome</keyword>
<accession>A0A1Y2FRM6</accession>
<feature type="compositionally biased region" description="Polar residues" evidence="1">
    <location>
        <begin position="403"/>
        <end position="423"/>
    </location>
</feature>
<feature type="compositionally biased region" description="Acidic residues" evidence="1">
    <location>
        <begin position="301"/>
        <end position="319"/>
    </location>
</feature>
<sequence length="1059" mass="115393">MQRAPSPTELTPQGGTPVQAGTPTQPGTPTFPPFNLPPLPVLEQLSLAEWSTNQPQTPTGATTPQQQSPRLGYSDQLQKVNPGTFPPELISLITQHLYHDILPPPKPSQTPILTSISSLTWGEEATRALWRKLSFGMPRGWESVLRLVEEYAQGRRIRRAERLDASTSSGWSISTISGLETPSAEPSRRMDWSSEDNKWQAMAGSGQEGRMGEDGEPFVTSPTGAEPTLESLQESAMPSLNAIDSPLLHTKSISFSRFRTAGMNRSVRQGSNERFVTPHRLLTLLRGTRTGKGPLEFPGAGDDEEDSMMGDTTEDEDDEVGTRPRQRGKLEAVGFTEFMDSAISKPVLDELLFRGGYLAEYEEPDEPSYPDFSDHESCPSPIPSPFGSTIPLPPLEPFHARHLQSSTSRSPIGQRRSSLSSSIAEDDYGLAEEDLNEPTAAAEDEDVDMHGDDEDESGDEMGGRGRGSSSRLFRPRYQLQRRSSGSAFAPPTPGGGGREDENEERGRDRMGRDPHPHMSSGASRGRPRYNKSLAPPSAFLSRSSSVPAPYHGPTGHHYSQGSHVRGHSVETERSSSVPASVAGRRGKGPTRIVQVLEGSTEVKAIRALDLCGCVSKSFIASLEEAITTYNLGPPSLLPSAVNAINTIAEYDSDSDNDTADFSSTRSLFSHAGDDRRKLRRTFFPHLRRLGLASSLLPSNLLTSFVLAFPYLTHLDLGSTLASAPLVKHLALAGQNGPGGRKMRLKALSLARCRYMTGAAIVGLLCGDCPPFTSMAGMEEDEQWGSGEVVEELIDLSLYGDMTYPSPLSQPELRLVISISPAMTSGHLRTLDLSGTPMTDIFLAEHFPPQPNLIELGLANCRGITIRGVANFLVYKAPGVEILDLCNSAPSAMQVSAPSSAARRRTTNAAPSISIMELHGVLLKQCASVDASRWEPEEAEVMLALRKTNLRVVELDEKTLDALQGGAGDWKVIWGKGRRGWYVDIGTHSTHSTSPLSSLPRKLVHLPRDHPRRMALQRLYEQKHSVTSEVGWHSRKMEVLRGDGMMGKEEGLASFHAFQV</sequence>
<feature type="compositionally biased region" description="Pro residues" evidence="1">
    <location>
        <begin position="29"/>
        <end position="39"/>
    </location>
</feature>
<dbReference type="InterPro" id="IPR032675">
    <property type="entry name" value="LRR_dom_sf"/>
</dbReference>
<proteinExistence type="predicted"/>
<feature type="region of interest" description="Disordered" evidence="1">
    <location>
        <begin position="289"/>
        <end position="324"/>
    </location>
</feature>
<name>A0A1Y2FRM6_9BASI</name>
<dbReference type="OrthoDB" id="9994419at2759"/>
<evidence type="ECO:0000313" key="3">
    <source>
        <dbReference type="Proteomes" id="UP000193467"/>
    </source>
</evidence>
<feature type="compositionally biased region" description="Basic and acidic residues" evidence="1">
    <location>
        <begin position="186"/>
        <end position="198"/>
    </location>
</feature>
<dbReference type="EMBL" id="MCGR01000014">
    <property type="protein sequence ID" value="ORY86650.1"/>
    <property type="molecule type" value="Genomic_DNA"/>
</dbReference>
<protein>
    <submittedName>
        <fullName evidence="2">Uncharacterized protein</fullName>
    </submittedName>
</protein>
<feature type="region of interest" description="Disordered" evidence="1">
    <location>
        <begin position="1"/>
        <end position="39"/>
    </location>
</feature>
<feature type="compositionally biased region" description="Basic and acidic residues" evidence="1">
    <location>
        <begin position="504"/>
        <end position="516"/>
    </location>
</feature>
<reference evidence="2 3" key="1">
    <citation type="submission" date="2016-07" db="EMBL/GenBank/DDBJ databases">
        <title>Pervasive Adenine N6-methylation of Active Genes in Fungi.</title>
        <authorList>
            <consortium name="DOE Joint Genome Institute"/>
            <person name="Mondo S.J."/>
            <person name="Dannebaum R.O."/>
            <person name="Kuo R.C."/>
            <person name="Labutti K."/>
            <person name="Haridas S."/>
            <person name="Kuo A."/>
            <person name="Salamov A."/>
            <person name="Ahrendt S.R."/>
            <person name="Lipzen A."/>
            <person name="Sullivan W."/>
            <person name="Andreopoulos W.B."/>
            <person name="Clum A."/>
            <person name="Lindquist E."/>
            <person name="Daum C."/>
            <person name="Ramamoorthy G.K."/>
            <person name="Gryganskyi A."/>
            <person name="Culley D."/>
            <person name="Magnuson J.K."/>
            <person name="James T.Y."/>
            <person name="O'Malley M.A."/>
            <person name="Stajich J.E."/>
            <person name="Spatafora J.W."/>
            <person name="Visel A."/>
            <person name="Grigoriev I.V."/>
        </authorList>
    </citation>
    <scope>NUCLEOTIDE SEQUENCE [LARGE SCALE GENOMIC DNA]</scope>
    <source>
        <strain evidence="2 3">62-1032</strain>
    </source>
</reference>
<dbReference type="Proteomes" id="UP000193467">
    <property type="component" value="Unassembled WGS sequence"/>
</dbReference>
<evidence type="ECO:0000313" key="2">
    <source>
        <dbReference type="EMBL" id="ORY86650.1"/>
    </source>
</evidence>
<evidence type="ECO:0000256" key="1">
    <source>
        <dbReference type="SAM" id="MobiDB-lite"/>
    </source>
</evidence>
<dbReference type="SUPFAM" id="SSF52047">
    <property type="entry name" value="RNI-like"/>
    <property type="match status" value="1"/>
</dbReference>
<comment type="caution">
    <text evidence="2">The sequence shown here is derived from an EMBL/GenBank/DDBJ whole genome shotgun (WGS) entry which is preliminary data.</text>
</comment>
<feature type="compositionally biased region" description="Low complexity" evidence="1">
    <location>
        <begin position="11"/>
        <end position="28"/>
    </location>
</feature>
<feature type="compositionally biased region" description="Acidic residues" evidence="1">
    <location>
        <begin position="424"/>
        <end position="459"/>
    </location>
</feature>
<dbReference type="AlphaFoldDB" id="A0A1Y2FRM6"/>
<dbReference type="STRING" id="106004.A0A1Y2FRM6"/>
<feature type="region of interest" description="Disordered" evidence="1">
    <location>
        <begin position="174"/>
        <end position="224"/>
    </location>
</feature>
<dbReference type="Gene3D" id="3.80.10.10">
    <property type="entry name" value="Ribonuclease Inhibitor"/>
    <property type="match status" value="1"/>
</dbReference>
<feature type="region of interest" description="Disordered" evidence="1">
    <location>
        <begin position="363"/>
        <end position="587"/>
    </location>
</feature>
<gene>
    <name evidence="2" type="ORF">BCR35DRAFT_302361</name>
</gene>